<dbReference type="InterPro" id="IPR026051">
    <property type="entry name" value="ALG1-like"/>
</dbReference>
<evidence type="ECO:0000256" key="8">
    <source>
        <dbReference type="ARBA" id="ARBA00022824"/>
    </source>
</evidence>
<evidence type="ECO:0000256" key="11">
    <source>
        <dbReference type="ARBA" id="ARBA00024899"/>
    </source>
</evidence>
<dbReference type="STRING" id="1280837.A0A316VH89"/>
<dbReference type="EMBL" id="KZ819602">
    <property type="protein sequence ID" value="PWN37027.1"/>
    <property type="molecule type" value="Genomic_DNA"/>
</dbReference>
<organism evidence="15 16">
    <name type="scientific">Meira miltonrushii</name>
    <dbReference type="NCBI Taxonomy" id="1280837"/>
    <lineage>
        <taxon>Eukaryota</taxon>
        <taxon>Fungi</taxon>
        <taxon>Dikarya</taxon>
        <taxon>Basidiomycota</taxon>
        <taxon>Ustilaginomycotina</taxon>
        <taxon>Exobasidiomycetes</taxon>
        <taxon>Exobasidiales</taxon>
        <taxon>Brachybasidiaceae</taxon>
        <taxon>Meira</taxon>
    </lineage>
</organism>
<evidence type="ECO:0000256" key="7">
    <source>
        <dbReference type="ARBA" id="ARBA00022692"/>
    </source>
</evidence>
<evidence type="ECO:0000256" key="3">
    <source>
        <dbReference type="ARBA" id="ARBA00012611"/>
    </source>
</evidence>
<comment type="function">
    <text evidence="11">Participates in the formation of the lipid-linked precursor oligosaccharide for N-glycosylation. Involved in assembling the dolichol-pyrophosphate-GlcNAc(2)-Man(5) intermediate on the cytoplasmic surface of the ER.</text>
</comment>
<keyword evidence="8" id="KW-0256">Endoplasmic reticulum</keyword>
<keyword evidence="10 13" id="KW-0472">Membrane</keyword>
<dbReference type="PANTHER" id="PTHR13036:SF0">
    <property type="entry name" value="CHITOBIOSYLDIPHOSPHODOLICHOL BETA-MANNOSYLTRANSFERASE"/>
    <property type="match status" value="1"/>
</dbReference>
<dbReference type="Proteomes" id="UP000245771">
    <property type="component" value="Unassembled WGS sequence"/>
</dbReference>
<feature type="domain" description="Glycosyltransferase subfamily 4-like N-terminal" evidence="14">
    <location>
        <begin position="79"/>
        <end position="245"/>
    </location>
</feature>
<dbReference type="FunCoup" id="A0A316VH89">
    <property type="interactions" value="532"/>
</dbReference>
<dbReference type="GO" id="GO:0004578">
    <property type="term" value="F:chitobiosyldiphosphodolichol beta-mannosyltransferase activity"/>
    <property type="evidence" value="ECO:0007669"/>
    <property type="project" value="UniProtKB-EC"/>
</dbReference>
<comment type="subcellular location">
    <subcellularLocation>
        <location evidence="1">Endoplasmic reticulum membrane</location>
        <topology evidence="1">Single-pass membrane protein</topology>
    </subcellularLocation>
</comment>
<name>A0A316VH89_9BASI</name>
<comment type="pathway">
    <text evidence="2">Protein modification; protein glycosylation.</text>
</comment>
<protein>
    <recommendedName>
        <fullName evidence="4">Chitobiosyldiphosphodolichol beta-mannosyltransferase</fullName>
        <ecNumber evidence="3">2.4.1.142</ecNumber>
    </recommendedName>
</protein>
<evidence type="ECO:0000256" key="13">
    <source>
        <dbReference type="SAM" id="Phobius"/>
    </source>
</evidence>
<evidence type="ECO:0000256" key="9">
    <source>
        <dbReference type="ARBA" id="ARBA00022989"/>
    </source>
</evidence>
<sequence length="778" mass="86587">MSLPINWSSPSTYLHRPIFVAGIVAGIVILATFVALLFLFFWITISRSPSTTSKASLGRSAAVVVLGDIGRSPRMCFHAQSLAEDGWRVAMVGYKGTPPPPPLRRSSVKLHYVFQPFAKLINILPKRGGAFALLTAPLKVLGQSFGLFWILATQVRPPPELIIVQTPPALPSLFIVRLVGMLLGSRLIIDWHNLGYSILALKFAPTSLIVRTYCTLEKWCGRRAFAHLCVTKALRKHLQESWKVKGPISVLYDRPPSHYRRATVFESHNLFSRLIPTISPPIKSDWFRQQSTNNDSKLNESPFTRGDNSYAEWRDDRPALVVSSTSWTEDEDFGMLLRAASLYEKRARLLNRESGGRKHYRDSPTLLESPMLDSHGLAMGWSGGNIESKRDKNRRASLSVDNLPKATRLPKMLLIVTGKGELRDQYVREIERLEREEEWQYVRIRTAWLQVEDYPTLLGSADIGVSLHSSSSGMDLPMKVVDMLGCGLTVCTLGFPCVNELVQQGNNGLVFYSDKELAAQLESLLAQHPDPNWLAHRTQPMISLFPEDIPRSPPISSSSSPVIGFGVDAPRSSSPPPMNENPVHPSSPLPFFTLLQSPMQSIMDLPPGSNGNGENYGEGEEYYDLTKTRNWSGNWKRVVRPLIMKADLEDEKEARRGMSPNIRRTPKGTPPNRLSKNSTPRSSFELLDRLNGGAESTAGDAQEHAGDLRRRKLQYDEEPRFGRNLSPESSPPKASHSAHRRSSGDVISNHAQLAALQDPIEIRAGSKIPGIHISAPTS</sequence>
<keyword evidence="6" id="KW-0808">Transferase</keyword>
<feature type="compositionally biased region" description="Polar residues" evidence="12">
    <location>
        <begin position="672"/>
        <end position="682"/>
    </location>
</feature>
<keyword evidence="7 13" id="KW-0812">Transmembrane</keyword>
<dbReference type="EC" id="2.4.1.142" evidence="3"/>
<dbReference type="AlphaFoldDB" id="A0A316VH89"/>
<dbReference type="SUPFAM" id="SSF53756">
    <property type="entry name" value="UDP-Glycosyltransferase/glycogen phosphorylase"/>
    <property type="match status" value="2"/>
</dbReference>
<keyword evidence="5" id="KW-0328">Glycosyltransferase</keyword>
<feature type="region of interest" description="Disordered" evidence="12">
    <location>
        <begin position="650"/>
        <end position="682"/>
    </location>
</feature>
<proteinExistence type="predicted"/>
<evidence type="ECO:0000256" key="1">
    <source>
        <dbReference type="ARBA" id="ARBA00004389"/>
    </source>
</evidence>
<dbReference type="InterPro" id="IPR028098">
    <property type="entry name" value="Glyco_trans_4-like_N"/>
</dbReference>
<evidence type="ECO:0000313" key="15">
    <source>
        <dbReference type="EMBL" id="PWN37027.1"/>
    </source>
</evidence>
<feature type="region of interest" description="Disordered" evidence="12">
    <location>
        <begin position="715"/>
        <end position="752"/>
    </location>
</feature>
<evidence type="ECO:0000256" key="5">
    <source>
        <dbReference type="ARBA" id="ARBA00022676"/>
    </source>
</evidence>
<reference evidence="15 16" key="1">
    <citation type="journal article" date="2018" name="Mol. Biol. Evol.">
        <title>Broad Genomic Sampling Reveals a Smut Pathogenic Ancestry of the Fungal Clade Ustilaginomycotina.</title>
        <authorList>
            <person name="Kijpornyongpan T."/>
            <person name="Mondo S.J."/>
            <person name="Barry K."/>
            <person name="Sandor L."/>
            <person name="Lee J."/>
            <person name="Lipzen A."/>
            <person name="Pangilinan J."/>
            <person name="LaButti K."/>
            <person name="Hainaut M."/>
            <person name="Henrissat B."/>
            <person name="Grigoriev I.V."/>
            <person name="Spatafora J.W."/>
            <person name="Aime M.C."/>
        </authorList>
    </citation>
    <scope>NUCLEOTIDE SEQUENCE [LARGE SCALE GENOMIC DNA]</scope>
    <source>
        <strain evidence="15 16">MCA 3882</strain>
    </source>
</reference>
<evidence type="ECO:0000259" key="14">
    <source>
        <dbReference type="Pfam" id="PF13579"/>
    </source>
</evidence>
<feature type="transmembrane region" description="Helical" evidence="13">
    <location>
        <begin position="129"/>
        <end position="152"/>
    </location>
</feature>
<dbReference type="Gene3D" id="3.40.50.2000">
    <property type="entry name" value="Glycogen Phosphorylase B"/>
    <property type="match status" value="1"/>
</dbReference>
<dbReference type="OrthoDB" id="614844at2759"/>
<dbReference type="GeneID" id="37024827"/>
<evidence type="ECO:0000256" key="6">
    <source>
        <dbReference type="ARBA" id="ARBA00022679"/>
    </source>
</evidence>
<gene>
    <name evidence="15" type="ORF">FA14DRAFT_8974</name>
</gene>
<keyword evidence="16" id="KW-1185">Reference proteome</keyword>
<dbReference type="Pfam" id="PF13579">
    <property type="entry name" value="Glyco_trans_4_4"/>
    <property type="match status" value="1"/>
</dbReference>
<evidence type="ECO:0000256" key="4">
    <source>
        <dbReference type="ARBA" id="ARBA00015841"/>
    </source>
</evidence>
<dbReference type="PANTHER" id="PTHR13036">
    <property type="entry name" value="BETA1,4 MANNOSYLTRANSFERASE"/>
    <property type="match status" value="1"/>
</dbReference>
<evidence type="ECO:0000313" key="16">
    <source>
        <dbReference type="Proteomes" id="UP000245771"/>
    </source>
</evidence>
<evidence type="ECO:0000256" key="2">
    <source>
        <dbReference type="ARBA" id="ARBA00004922"/>
    </source>
</evidence>
<keyword evidence="9 13" id="KW-1133">Transmembrane helix</keyword>
<dbReference type="Pfam" id="PF13692">
    <property type="entry name" value="Glyco_trans_1_4"/>
    <property type="match status" value="1"/>
</dbReference>
<evidence type="ECO:0000256" key="10">
    <source>
        <dbReference type="ARBA" id="ARBA00023136"/>
    </source>
</evidence>
<accession>A0A316VH89</accession>
<dbReference type="InParanoid" id="A0A316VH89"/>
<feature type="transmembrane region" description="Helical" evidence="13">
    <location>
        <begin position="20"/>
        <end position="45"/>
    </location>
</feature>
<dbReference type="RefSeq" id="XP_025357329.1">
    <property type="nucleotide sequence ID" value="XM_025503046.1"/>
</dbReference>
<evidence type="ECO:0000256" key="12">
    <source>
        <dbReference type="SAM" id="MobiDB-lite"/>
    </source>
</evidence>
<dbReference type="GO" id="GO:0005789">
    <property type="term" value="C:endoplasmic reticulum membrane"/>
    <property type="evidence" value="ECO:0007669"/>
    <property type="project" value="UniProtKB-SubCell"/>
</dbReference>